<proteinExistence type="predicted"/>
<keyword evidence="1" id="KW-0812">Transmembrane</keyword>
<evidence type="ECO:0000313" key="3">
    <source>
        <dbReference type="Proteomes" id="UP000006002"/>
    </source>
</evidence>
<reference evidence="2 3" key="1">
    <citation type="submission" date="2007-03" db="EMBL/GenBank/DDBJ databases">
        <authorList>
            <person name="Fulton L."/>
            <person name="Clifton S."/>
            <person name="Fulton B."/>
            <person name="Xu J."/>
            <person name="Minx P."/>
            <person name="Pepin K.H."/>
            <person name="Johnson M."/>
            <person name="Thiruvilangam P."/>
            <person name="Bhonagiri V."/>
            <person name="Nash W.E."/>
            <person name="Mardis E.R."/>
            <person name="Wilson R.K."/>
        </authorList>
    </citation>
    <scope>NUCLEOTIDE SEQUENCE [LARGE SCALE GENOMIC DNA]</scope>
    <source>
        <strain evidence="2 3">ATCC 29174</strain>
    </source>
</reference>
<accession>A5ZXI2</accession>
<evidence type="ECO:0000313" key="2">
    <source>
        <dbReference type="EMBL" id="EDM85701.1"/>
    </source>
</evidence>
<gene>
    <name evidence="2" type="ORF">RUMOBE_03737</name>
</gene>
<dbReference type="HOGENOM" id="CLU_2551551_0_0_9"/>
<keyword evidence="1" id="KW-0472">Membrane</keyword>
<dbReference type="Proteomes" id="UP000006002">
    <property type="component" value="Unassembled WGS sequence"/>
</dbReference>
<sequence length="82" mass="9883">MIYLLLTFALVLLYFDVIVSPFFFFHNIFQKYPSDFTKTPSDFTITRIFVRILFILHTCNSAFLCLCNLSFHIFMQYILFFL</sequence>
<feature type="transmembrane region" description="Helical" evidence="1">
    <location>
        <begin position="49"/>
        <end position="79"/>
    </location>
</feature>
<organism evidence="2 3">
    <name type="scientific">Blautia obeum ATCC 29174</name>
    <dbReference type="NCBI Taxonomy" id="411459"/>
    <lineage>
        <taxon>Bacteria</taxon>
        <taxon>Bacillati</taxon>
        <taxon>Bacillota</taxon>
        <taxon>Clostridia</taxon>
        <taxon>Lachnospirales</taxon>
        <taxon>Lachnospiraceae</taxon>
        <taxon>Blautia</taxon>
    </lineage>
</organism>
<protein>
    <submittedName>
        <fullName evidence="2">Uncharacterized protein</fullName>
    </submittedName>
</protein>
<comment type="caution">
    <text evidence="2">The sequence shown here is derived from an EMBL/GenBank/DDBJ whole genome shotgun (WGS) entry which is preliminary data.</text>
</comment>
<keyword evidence="1" id="KW-1133">Transmembrane helix</keyword>
<feature type="transmembrane region" description="Helical" evidence="1">
    <location>
        <begin position="6"/>
        <end position="29"/>
    </location>
</feature>
<evidence type="ECO:0000256" key="1">
    <source>
        <dbReference type="SAM" id="Phobius"/>
    </source>
</evidence>
<name>A5ZXI2_9FIRM</name>
<dbReference type="AlphaFoldDB" id="A5ZXI2"/>
<reference evidence="2 3" key="2">
    <citation type="submission" date="2007-04" db="EMBL/GenBank/DDBJ databases">
        <title>Draft genome sequence of Ruminococcus obeum (ATCC 29174).</title>
        <authorList>
            <person name="Sudarsanam P."/>
            <person name="Ley R."/>
            <person name="Guruge J."/>
            <person name="Turnbaugh P.J."/>
            <person name="Mahowald M."/>
            <person name="Liep D."/>
            <person name="Gordon J."/>
        </authorList>
    </citation>
    <scope>NUCLEOTIDE SEQUENCE [LARGE SCALE GENOMIC DNA]</scope>
    <source>
        <strain evidence="2 3">ATCC 29174</strain>
    </source>
</reference>
<dbReference type="EMBL" id="AAVO02000025">
    <property type="protein sequence ID" value="EDM85701.1"/>
    <property type="molecule type" value="Genomic_DNA"/>
</dbReference>